<sequence length="455" mass="49029">MRTPHALLATTVTAAALAATVVAPVPAAAASVPPPGAYYVQSATTGLNAADTSGAVEQHRPRGDEDRQQWNLGADGTLENTDSPGTCLGRTGGQARTVACASPEARWEIVPVGADRFTLTVPGTDRRLTVAPKPPGAGHPAPLAVGSGTGDLAAWYLTPVDPATRSLPPWDLRTLDEVTFLTAHNAYANGVDGGFAPPFIDLFPNQNRGIERQLADGVRGFMLDIHQTPDGAILCHNSCTLVSRPVALWVDLQRIVDFLRAHPDQFVTVFLEDYVDPGVLRAELARVQGLSDVLYRPDRTGVRENGWPTMGELTAAGQRLLILTDHSRAADRAAGTTRDTFGVMYQREWTVENHWSMGPGVGTSDWSCYSRWYDAGTNIPLTRTEPGFRPLFVMNHFRDTTITSTAGTDNSKLADRARRFCGPAARKKPNYLAVDRYDLGDPAAAVAALNTYAYP</sequence>
<dbReference type="Proteomes" id="UP001596035">
    <property type="component" value="Unassembled WGS sequence"/>
</dbReference>
<dbReference type="PANTHER" id="PTHR13593">
    <property type="match status" value="1"/>
</dbReference>
<comment type="caution">
    <text evidence="2">The sequence shown here is derived from an EMBL/GenBank/DDBJ whole genome shotgun (WGS) entry which is preliminary data.</text>
</comment>
<dbReference type="InterPro" id="IPR051057">
    <property type="entry name" value="PI-PLC_domain"/>
</dbReference>
<feature type="signal peptide" evidence="1">
    <location>
        <begin position="1"/>
        <end position="29"/>
    </location>
</feature>
<dbReference type="Gene3D" id="2.80.10.50">
    <property type="match status" value="1"/>
</dbReference>
<reference evidence="3" key="1">
    <citation type="journal article" date="2019" name="Int. J. Syst. Evol. Microbiol.">
        <title>The Global Catalogue of Microorganisms (GCM) 10K type strain sequencing project: providing services to taxonomists for standard genome sequencing and annotation.</title>
        <authorList>
            <consortium name="The Broad Institute Genomics Platform"/>
            <consortium name="The Broad Institute Genome Sequencing Center for Infectious Disease"/>
            <person name="Wu L."/>
            <person name="Ma J."/>
        </authorList>
    </citation>
    <scope>NUCLEOTIDE SEQUENCE [LARGE SCALE GENOMIC DNA]</scope>
    <source>
        <strain evidence="3">CGMCC 4.7131</strain>
    </source>
</reference>
<organism evidence="2 3">
    <name type="scientific">Streptomyces atrovirens</name>
    <dbReference type="NCBI Taxonomy" id="285556"/>
    <lineage>
        <taxon>Bacteria</taxon>
        <taxon>Bacillati</taxon>
        <taxon>Actinomycetota</taxon>
        <taxon>Actinomycetes</taxon>
        <taxon>Kitasatosporales</taxon>
        <taxon>Streptomycetaceae</taxon>
        <taxon>Streptomyces</taxon>
    </lineage>
</organism>
<gene>
    <name evidence="2" type="ORF">ACFPWV_10775</name>
</gene>
<evidence type="ECO:0000256" key="1">
    <source>
        <dbReference type="SAM" id="SignalP"/>
    </source>
</evidence>
<evidence type="ECO:0000313" key="3">
    <source>
        <dbReference type="Proteomes" id="UP001596035"/>
    </source>
</evidence>
<dbReference type="InterPro" id="IPR035992">
    <property type="entry name" value="Ricin_B-like_lectins"/>
</dbReference>
<keyword evidence="3" id="KW-1185">Reference proteome</keyword>
<proteinExistence type="predicted"/>
<dbReference type="SUPFAM" id="SSF50370">
    <property type="entry name" value="Ricin B-like lectins"/>
    <property type="match status" value="1"/>
</dbReference>
<dbReference type="SUPFAM" id="SSF51695">
    <property type="entry name" value="PLC-like phosphodiesterases"/>
    <property type="match status" value="1"/>
</dbReference>
<evidence type="ECO:0000313" key="2">
    <source>
        <dbReference type="EMBL" id="MFC5240383.1"/>
    </source>
</evidence>
<dbReference type="Pfam" id="PF26178">
    <property type="entry name" value="PI-PLC_cat"/>
    <property type="match status" value="1"/>
</dbReference>
<dbReference type="RefSeq" id="WP_344569565.1">
    <property type="nucleotide sequence ID" value="NZ_BAAATG010000066.1"/>
</dbReference>
<dbReference type="CDD" id="cd00161">
    <property type="entry name" value="beta-trefoil_Ricin-like"/>
    <property type="match status" value="1"/>
</dbReference>
<dbReference type="EMBL" id="JBHSKN010000010">
    <property type="protein sequence ID" value="MFC5240383.1"/>
    <property type="molecule type" value="Genomic_DNA"/>
</dbReference>
<dbReference type="Gene3D" id="3.20.20.190">
    <property type="entry name" value="Phosphatidylinositol (PI) phosphodiesterase"/>
    <property type="match status" value="1"/>
</dbReference>
<dbReference type="PANTHER" id="PTHR13593:SF140">
    <property type="entry name" value="PLC-LIKE PHOSPHODIESTERASE"/>
    <property type="match status" value="1"/>
</dbReference>
<keyword evidence="1" id="KW-0732">Signal</keyword>
<dbReference type="CDD" id="cd08588">
    <property type="entry name" value="PI-PLCc_At5g67130_like"/>
    <property type="match status" value="1"/>
</dbReference>
<accession>A0ABW0DNJ3</accession>
<dbReference type="InterPro" id="IPR017946">
    <property type="entry name" value="PLC-like_Pdiesterase_TIM-brl"/>
</dbReference>
<feature type="chain" id="PRO_5046280963" evidence="1">
    <location>
        <begin position="30"/>
        <end position="455"/>
    </location>
</feature>
<protein>
    <submittedName>
        <fullName evidence="2">Phospholipase</fullName>
    </submittedName>
</protein>
<name>A0ABW0DNJ3_9ACTN</name>